<dbReference type="FunFam" id="3.40.50.300:FF:000129">
    <property type="entry name" value="Replication factor C subunit 5"/>
    <property type="match status" value="1"/>
</dbReference>
<dbReference type="PANTHER" id="PTHR11669">
    <property type="entry name" value="REPLICATION FACTOR C / DNA POLYMERASE III GAMMA-TAU SUBUNIT"/>
    <property type="match status" value="1"/>
</dbReference>
<dbReference type="OrthoDB" id="4199794at2759"/>
<dbReference type="InterPro" id="IPR008921">
    <property type="entry name" value="DNA_pol3_clamp-load_cplx_C"/>
</dbReference>
<keyword evidence="7" id="KW-1185">Reference proteome</keyword>
<dbReference type="Gene3D" id="1.20.272.10">
    <property type="match status" value="1"/>
</dbReference>
<comment type="similarity">
    <text evidence="1">Belongs to the activator 1 small subunits family.</text>
</comment>
<dbReference type="Pfam" id="PF00004">
    <property type="entry name" value="AAA"/>
    <property type="match status" value="1"/>
</dbReference>
<evidence type="ECO:0000256" key="2">
    <source>
        <dbReference type="ARBA" id="ARBA00022705"/>
    </source>
</evidence>
<dbReference type="GO" id="GO:0016887">
    <property type="term" value="F:ATP hydrolysis activity"/>
    <property type="evidence" value="ECO:0007669"/>
    <property type="project" value="InterPro"/>
</dbReference>
<dbReference type="GO" id="GO:0006261">
    <property type="term" value="P:DNA-templated DNA replication"/>
    <property type="evidence" value="ECO:0007669"/>
    <property type="project" value="TreeGrafter"/>
</dbReference>
<dbReference type="GO" id="GO:0005524">
    <property type="term" value="F:ATP binding"/>
    <property type="evidence" value="ECO:0007669"/>
    <property type="project" value="UniProtKB-KW"/>
</dbReference>
<dbReference type="InterPro" id="IPR027417">
    <property type="entry name" value="P-loop_NTPase"/>
</dbReference>
<dbReference type="CDD" id="cd00009">
    <property type="entry name" value="AAA"/>
    <property type="match status" value="1"/>
</dbReference>
<dbReference type="EMBL" id="VRMN01000003">
    <property type="protein sequence ID" value="KAA8495798.1"/>
    <property type="molecule type" value="Genomic_DNA"/>
</dbReference>
<gene>
    <name evidence="6" type="ORF">FVE85_1953</name>
</gene>
<feature type="domain" description="AAA+ ATPase" evidence="5">
    <location>
        <begin position="41"/>
        <end position="180"/>
    </location>
</feature>
<dbReference type="GO" id="GO:0003689">
    <property type="term" value="F:DNA clamp loader activity"/>
    <property type="evidence" value="ECO:0007669"/>
    <property type="project" value="TreeGrafter"/>
</dbReference>
<dbReference type="Gene3D" id="3.40.50.300">
    <property type="entry name" value="P-loop containing nucleotide triphosphate hydrolases"/>
    <property type="match status" value="1"/>
</dbReference>
<dbReference type="OMA" id="EICYKEN"/>
<dbReference type="GO" id="GO:0005634">
    <property type="term" value="C:nucleus"/>
    <property type="evidence" value="ECO:0007669"/>
    <property type="project" value="TreeGrafter"/>
</dbReference>
<dbReference type="Gene3D" id="1.10.8.60">
    <property type="match status" value="1"/>
</dbReference>
<protein>
    <submittedName>
        <fullName evidence="6">Replication factor C subunit 2</fullName>
    </submittedName>
</protein>
<accession>A0A5J4YXB4</accession>
<dbReference type="InterPro" id="IPR003959">
    <property type="entry name" value="ATPase_AAA_core"/>
</dbReference>
<dbReference type="Pfam" id="PF21960">
    <property type="entry name" value="RCF1-5-like_lid"/>
    <property type="match status" value="1"/>
</dbReference>
<organism evidence="6 7">
    <name type="scientific">Porphyridium purpureum</name>
    <name type="common">Red alga</name>
    <name type="synonym">Porphyridium cruentum</name>
    <dbReference type="NCBI Taxonomy" id="35688"/>
    <lineage>
        <taxon>Eukaryota</taxon>
        <taxon>Rhodophyta</taxon>
        <taxon>Bangiophyceae</taxon>
        <taxon>Porphyridiales</taxon>
        <taxon>Porphyridiaceae</taxon>
        <taxon>Porphyridium</taxon>
    </lineage>
</organism>
<sequence>MVGNDMMPWSEKYRPQKVAQVAHQDEVVRMLSSALDDGQGNLPHLLFYGPPGTGKTSTALALCRQMFGAQHFKARVLELNASDERGIKVVRDRIKTFAQTSVPEGRITNKETGRAVPAFKIIILDEADAITTDAQTALRRTMETFSLTTRFILICNYISRIIAPLASRCAKCRFMPLPMSAMRAHLSHIASGEGLSISTQLLDHMCEASEGDMRRAITTLQSTSRMAGPGGDMDDEALVTAACLVPESVLDDFEAAVLGSCSFKDMSLVLTNIVDDGYSVSQLILQFGRRIQENTRASIAGLSDLQKSAVVLKLAEAEAQMIDGADEWLQLQDIGGRLRETVQCATNQGSLRHTIQSV</sequence>
<evidence type="ECO:0000313" key="6">
    <source>
        <dbReference type="EMBL" id="KAA8495798.1"/>
    </source>
</evidence>
<dbReference type="GO" id="GO:0005663">
    <property type="term" value="C:DNA replication factor C complex"/>
    <property type="evidence" value="ECO:0007669"/>
    <property type="project" value="TreeGrafter"/>
</dbReference>
<dbReference type="InterPro" id="IPR050238">
    <property type="entry name" value="DNA_Rep/Repair_Clamp_Loader"/>
</dbReference>
<keyword evidence="3" id="KW-0547">Nucleotide-binding</keyword>
<dbReference type="InterPro" id="IPR013748">
    <property type="entry name" value="Rep_factorC_C"/>
</dbReference>
<dbReference type="SMART" id="SM00382">
    <property type="entry name" value="AAA"/>
    <property type="match status" value="1"/>
</dbReference>
<proteinExistence type="inferred from homology"/>
<dbReference type="InterPro" id="IPR047854">
    <property type="entry name" value="RFC_lid"/>
</dbReference>
<dbReference type="Pfam" id="PF08542">
    <property type="entry name" value="Rep_fac_C"/>
    <property type="match status" value="1"/>
</dbReference>
<dbReference type="PANTHER" id="PTHR11669:SF20">
    <property type="entry name" value="REPLICATION FACTOR C SUBUNIT 4"/>
    <property type="match status" value="1"/>
</dbReference>
<comment type="caution">
    <text evidence="6">The sequence shown here is derived from an EMBL/GenBank/DDBJ whole genome shotgun (WGS) entry which is preliminary data.</text>
</comment>
<evidence type="ECO:0000256" key="1">
    <source>
        <dbReference type="ARBA" id="ARBA00005378"/>
    </source>
</evidence>
<evidence type="ECO:0000313" key="7">
    <source>
        <dbReference type="Proteomes" id="UP000324585"/>
    </source>
</evidence>
<dbReference type="GO" id="GO:0003677">
    <property type="term" value="F:DNA binding"/>
    <property type="evidence" value="ECO:0007669"/>
    <property type="project" value="InterPro"/>
</dbReference>
<evidence type="ECO:0000256" key="4">
    <source>
        <dbReference type="ARBA" id="ARBA00022840"/>
    </source>
</evidence>
<keyword evidence="2" id="KW-0235">DNA replication</keyword>
<evidence type="ECO:0000259" key="5">
    <source>
        <dbReference type="SMART" id="SM00382"/>
    </source>
</evidence>
<dbReference type="CDD" id="cd18140">
    <property type="entry name" value="HLD_clamp_RFC"/>
    <property type="match status" value="1"/>
</dbReference>
<dbReference type="SUPFAM" id="SSF48019">
    <property type="entry name" value="post-AAA+ oligomerization domain-like"/>
    <property type="match status" value="1"/>
</dbReference>
<dbReference type="Proteomes" id="UP000324585">
    <property type="component" value="Unassembled WGS sequence"/>
</dbReference>
<reference evidence="7" key="1">
    <citation type="journal article" date="2019" name="Nat. Commun.">
        <title>Expansion of phycobilisome linker gene families in mesophilic red algae.</title>
        <authorList>
            <person name="Lee J."/>
            <person name="Kim D."/>
            <person name="Bhattacharya D."/>
            <person name="Yoon H.S."/>
        </authorList>
    </citation>
    <scope>NUCLEOTIDE SEQUENCE [LARGE SCALE GENOMIC DNA]</scope>
    <source>
        <strain evidence="7">CCMP 1328</strain>
    </source>
</reference>
<dbReference type="InterPro" id="IPR003593">
    <property type="entry name" value="AAA+_ATPase"/>
</dbReference>
<name>A0A5J4YXB4_PORPP</name>
<dbReference type="GO" id="GO:0006281">
    <property type="term" value="P:DNA repair"/>
    <property type="evidence" value="ECO:0007669"/>
    <property type="project" value="TreeGrafter"/>
</dbReference>
<dbReference type="SUPFAM" id="SSF52540">
    <property type="entry name" value="P-loop containing nucleoside triphosphate hydrolases"/>
    <property type="match status" value="1"/>
</dbReference>
<keyword evidence="4" id="KW-0067">ATP-binding</keyword>
<dbReference type="AlphaFoldDB" id="A0A5J4YXB4"/>
<evidence type="ECO:0000256" key="3">
    <source>
        <dbReference type="ARBA" id="ARBA00022741"/>
    </source>
</evidence>